<comment type="caution">
    <text evidence="2">The sequence shown here is derived from an EMBL/GenBank/DDBJ whole genome shotgun (WGS) entry which is preliminary data.</text>
</comment>
<accession>A0A4V4HS26</accession>
<dbReference type="EMBL" id="STGY01000057">
    <property type="protein sequence ID" value="THV40156.1"/>
    <property type="molecule type" value="Genomic_DNA"/>
</dbReference>
<dbReference type="PROSITE" id="PS51186">
    <property type="entry name" value="GNAT"/>
    <property type="match status" value="1"/>
</dbReference>
<evidence type="ECO:0000259" key="1">
    <source>
        <dbReference type="PROSITE" id="PS51186"/>
    </source>
</evidence>
<evidence type="ECO:0000313" key="3">
    <source>
        <dbReference type="Proteomes" id="UP000308760"/>
    </source>
</evidence>
<proteinExistence type="predicted"/>
<dbReference type="InterPro" id="IPR053144">
    <property type="entry name" value="Acetyltransferase_Butenolide"/>
</dbReference>
<feature type="domain" description="N-acetyltransferase" evidence="1">
    <location>
        <begin position="5"/>
        <end position="139"/>
    </location>
</feature>
<sequence>MTDGYVISDDPERLNLDWVHQVLSTDTYWAPGRPKERIVQAVENSICYGVYDDSGRQVGFARLITDRTVFAWLGDVYIDRAVRGEGLGKRLVAHILRDVEAMGLRRIMLSTDDAEELYRKFEFEGLDSEGMTWMQRLWPDNL</sequence>
<gene>
    <name evidence="2" type="ORF">FAB82_15785</name>
</gene>
<dbReference type="RefSeq" id="WP_136535501.1">
    <property type="nucleotide sequence ID" value="NZ_STGY01000057.1"/>
</dbReference>
<organism evidence="2 3">
    <name type="scientific">Glycomyces buryatensis</name>
    <dbReference type="NCBI Taxonomy" id="2570927"/>
    <lineage>
        <taxon>Bacteria</taxon>
        <taxon>Bacillati</taxon>
        <taxon>Actinomycetota</taxon>
        <taxon>Actinomycetes</taxon>
        <taxon>Glycomycetales</taxon>
        <taxon>Glycomycetaceae</taxon>
        <taxon>Glycomyces</taxon>
    </lineage>
</organism>
<name>A0A4V4HS26_9ACTN</name>
<dbReference type="GO" id="GO:0016747">
    <property type="term" value="F:acyltransferase activity, transferring groups other than amino-acyl groups"/>
    <property type="evidence" value="ECO:0007669"/>
    <property type="project" value="InterPro"/>
</dbReference>
<dbReference type="AlphaFoldDB" id="A0A4V4HS26"/>
<protein>
    <submittedName>
        <fullName evidence="2">GNAT family N-acetyltransferase</fullName>
    </submittedName>
</protein>
<keyword evidence="3" id="KW-1185">Reference proteome</keyword>
<reference evidence="2 3" key="2">
    <citation type="submission" date="2019-05" db="EMBL/GenBank/DDBJ databases">
        <title>Glycomyces buryatensis sp. nov.</title>
        <authorList>
            <person name="Nikitina E."/>
        </authorList>
    </citation>
    <scope>NUCLEOTIDE SEQUENCE [LARGE SCALE GENOMIC DNA]</scope>
    <source>
        <strain evidence="2 3">18</strain>
    </source>
</reference>
<dbReference type="Pfam" id="PF00583">
    <property type="entry name" value="Acetyltransf_1"/>
    <property type="match status" value="1"/>
</dbReference>
<keyword evidence="2" id="KW-0808">Transferase</keyword>
<dbReference type="SUPFAM" id="SSF55729">
    <property type="entry name" value="Acyl-CoA N-acyltransferases (Nat)"/>
    <property type="match status" value="1"/>
</dbReference>
<dbReference type="Proteomes" id="UP000308760">
    <property type="component" value="Unassembled WGS sequence"/>
</dbReference>
<dbReference type="Gene3D" id="3.40.630.30">
    <property type="match status" value="1"/>
</dbReference>
<evidence type="ECO:0000313" key="2">
    <source>
        <dbReference type="EMBL" id="THV40156.1"/>
    </source>
</evidence>
<dbReference type="PANTHER" id="PTHR43233:SF1">
    <property type="entry name" value="FAMILY N-ACETYLTRANSFERASE, PUTATIVE (AFU_ORTHOLOGUE AFUA_6G03350)-RELATED"/>
    <property type="match status" value="1"/>
</dbReference>
<dbReference type="InterPro" id="IPR000182">
    <property type="entry name" value="GNAT_dom"/>
</dbReference>
<dbReference type="CDD" id="cd04301">
    <property type="entry name" value="NAT_SF"/>
    <property type="match status" value="1"/>
</dbReference>
<dbReference type="InterPro" id="IPR016181">
    <property type="entry name" value="Acyl_CoA_acyltransferase"/>
</dbReference>
<dbReference type="PANTHER" id="PTHR43233">
    <property type="entry name" value="FAMILY N-ACETYLTRANSFERASE, PUTATIVE (AFU_ORTHOLOGUE AFUA_6G03350)-RELATED"/>
    <property type="match status" value="1"/>
</dbReference>
<reference evidence="3" key="1">
    <citation type="submission" date="2019-04" db="EMBL/GenBank/DDBJ databases">
        <title>Nocardioides xinjiangensis sp. nov.</title>
        <authorList>
            <person name="Liu S."/>
        </authorList>
    </citation>
    <scope>NUCLEOTIDE SEQUENCE [LARGE SCALE GENOMIC DNA]</scope>
    <source>
        <strain evidence="3">18</strain>
    </source>
</reference>
<dbReference type="OrthoDB" id="3216107at2"/>